<evidence type="ECO:0000256" key="3">
    <source>
        <dbReference type="ARBA" id="ARBA00022679"/>
    </source>
</evidence>
<dbReference type="InterPro" id="IPR001173">
    <property type="entry name" value="Glyco_trans_2-like"/>
</dbReference>
<keyword evidence="4" id="KW-0812">Transmembrane</keyword>
<dbReference type="SUPFAM" id="SSF53448">
    <property type="entry name" value="Nucleotide-diphospho-sugar transferases"/>
    <property type="match status" value="1"/>
</dbReference>
<evidence type="ECO:0000259" key="5">
    <source>
        <dbReference type="Pfam" id="PF00535"/>
    </source>
</evidence>
<comment type="similarity">
    <text evidence="1">Belongs to the glycosyltransferase 2 family.</text>
</comment>
<evidence type="ECO:0000256" key="2">
    <source>
        <dbReference type="ARBA" id="ARBA00022676"/>
    </source>
</evidence>
<dbReference type="Proteomes" id="UP000649799">
    <property type="component" value="Unassembled WGS sequence"/>
</dbReference>
<feature type="transmembrane region" description="Helical" evidence="4">
    <location>
        <begin position="6"/>
        <end position="24"/>
    </location>
</feature>
<evidence type="ECO:0000313" key="7">
    <source>
        <dbReference type="Proteomes" id="UP000649799"/>
    </source>
</evidence>
<feature type="transmembrane region" description="Helical" evidence="4">
    <location>
        <begin position="308"/>
        <end position="331"/>
    </location>
</feature>
<accession>A0ABX0HCA9</accession>
<organism evidence="6 7">
    <name type="scientific">Cyclobacterium plantarum</name>
    <dbReference type="NCBI Taxonomy" id="2716263"/>
    <lineage>
        <taxon>Bacteria</taxon>
        <taxon>Pseudomonadati</taxon>
        <taxon>Bacteroidota</taxon>
        <taxon>Cytophagia</taxon>
        <taxon>Cytophagales</taxon>
        <taxon>Cyclobacteriaceae</taxon>
        <taxon>Cyclobacterium</taxon>
    </lineage>
</organism>
<dbReference type="PANTHER" id="PTHR43630">
    <property type="entry name" value="POLY-BETA-1,6-N-ACETYL-D-GLUCOSAMINE SYNTHASE"/>
    <property type="match status" value="1"/>
</dbReference>
<feature type="domain" description="Glycosyltransferase 2-like" evidence="5">
    <location>
        <begin position="45"/>
        <end position="211"/>
    </location>
</feature>
<name>A0ABX0HCA9_9BACT</name>
<comment type="caution">
    <text evidence="6">The sequence shown here is derived from an EMBL/GenBank/DDBJ whole genome shotgun (WGS) entry which is preliminary data.</text>
</comment>
<dbReference type="InterPro" id="IPR029044">
    <property type="entry name" value="Nucleotide-diphossugar_trans"/>
</dbReference>
<dbReference type="PANTHER" id="PTHR43630:SF1">
    <property type="entry name" value="POLY-BETA-1,6-N-ACETYL-D-GLUCOSAMINE SYNTHASE"/>
    <property type="match status" value="1"/>
</dbReference>
<reference evidence="6 7" key="1">
    <citation type="submission" date="2020-03" db="EMBL/GenBank/DDBJ databases">
        <title>Cyclobacterium plantarum sp. nov., a marine bacterium isolated from a coastal-marine wetland.</title>
        <authorList>
            <person name="Sanchez-Porro C."/>
            <person name="Ventosa A."/>
            <person name="Amoozegar M."/>
        </authorList>
    </citation>
    <scope>NUCLEOTIDE SEQUENCE [LARGE SCALE GENOMIC DNA]</scope>
    <source>
        <strain evidence="6 7">GBPx2</strain>
    </source>
</reference>
<sequence>MVPLIGLAYFLVLGVYLAILLLLGQEWKNIPTGQYPVGSQRLPTTVLLPFRNEAKNMVDLLPHLLLRLPADVPLMLIDDHSEDDAARIVTTFILTHQLKHWRYLKSEGMGKKAALSTGIAAATTEILLTTDADVQLPEGWVDTMTAPFNLPGVQMVAGPVISGGGSGFFARFQQVEWASIILLTGISFHQKNPLMCSGANLAFRKEAFRQVGGYRGNAHLLSGDDEFLMKKVARELGAAALVYLPELDALVETQPLSGHMDWISQRSRWASKWNAHQGSAHWLSAGALALISLSQVLTWVVALISWKFFALLLIFWVGKFVAESTVLGVVLRRFNKQNKPMDFFLSGWLYPCLVLAALPFAILGKYSWKGRKN</sequence>
<keyword evidence="4" id="KW-0472">Membrane</keyword>
<keyword evidence="3" id="KW-0808">Transferase</keyword>
<dbReference type="Pfam" id="PF00535">
    <property type="entry name" value="Glycos_transf_2"/>
    <property type="match status" value="1"/>
</dbReference>
<evidence type="ECO:0000313" key="6">
    <source>
        <dbReference type="EMBL" id="NHE59526.1"/>
    </source>
</evidence>
<dbReference type="Gene3D" id="3.90.550.10">
    <property type="entry name" value="Spore Coat Polysaccharide Biosynthesis Protein SpsA, Chain A"/>
    <property type="match status" value="1"/>
</dbReference>
<feature type="transmembrane region" description="Helical" evidence="4">
    <location>
        <begin position="343"/>
        <end position="363"/>
    </location>
</feature>
<dbReference type="EMBL" id="JAANYN010000014">
    <property type="protein sequence ID" value="NHE59526.1"/>
    <property type="molecule type" value="Genomic_DNA"/>
</dbReference>
<keyword evidence="4" id="KW-1133">Transmembrane helix</keyword>
<proteinExistence type="inferred from homology"/>
<evidence type="ECO:0000256" key="4">
    <source>
        <dbReference type="SAM" id="Phobius"/>
    </source>
</evidence>
<evidence type="ECO:0000256" key="1">
    <source>
        <dbReference type="ARBA" id="ARBA00006739"/>
    </source>
</evidence>
<keyword evidence="2" id="KW-0328">Glycosyltransferase</keyword>
<protein>
    <submittedName>
        <fullName evidence="6">Glycosyltransferase</fullName>
    </submittedName>
</protein>
<keyword evidence="7" id="KW-1185">Reference proteome</keyword>
<feature type="transmembrane region" description="Helical" evidence="4">
    <location>
        <begin position="282"/>
        <end position="302"/>
    </location>
</feature>
<dbReference type="RefSeq" id="WP_166151024.1">
    <property type="nucleotide sequence ID" value="NZ_JAANYN010000014.1"/>
</dbReference>
<gene>
    <name evidence="6" type="ORF">G9Q97_22175</name>
</gene>